<protein>
    <submittedName>
        <fullName evidence="2">Uncharacterized protein</fullName>
    </submittedName>
</protein>
<evidence type="ECO:0000313" key="3">
    <source>
        <dbReference type="Proteomes" id="UP001162029"/>
    </source>
</evidence>
<dbReference type="EMBL" id="CANTFM010002433">
    <property type="protein sequence ID" value="CAI5746323.1"/>
    <property type="molecule type" value="Genomic_DNA"/>
</dbReference>
<dbReference type="Proteomes" id="UP001162029">
    <property type="component" value="Unassembled WGS sequence"/>
</dbReference>
<feature type="compositionally biased region" description="Basic residues" evidence="1">
    <location>
        <begin position="56"/>
        <end position="71"/>
    </location>
</feature>
<evidence type="ECO:0000313" key="2">
    <source>
        <dbReference type="EMBL" id="CAI5746323.1"/>
    </source>
</evidence>
<feature type="compositionally biased region" description="Basic residues" evidence="1">
    <location>
        <begin position="13"/>
        <end position="26"/>
    </location>
</feature>
<comment type="caution">
    <text evidence="2">The sequence shown here is derived from an EMBL/GenBank/DDBJ whole genome shotgun (WGS) entry which is preliminary data.</text>
</comment>
<reference evidence="2" key="1">
    <citation type="submission" date="2022-12" db="EMBL/GenBank/DDBJ databases">
        <authorList>
            <person name="Webb A."/>
        </authorList>
    </citation>
    <scope>NUCLEOTIDE SEQUENCE</scope>
    <source>
        <strain evidence="2">Pd1</strain>
    </source>
</reference>
<feature type="region of interest" description="Disordered" evidence="1">
    <location>
        <begin position="1"/>
        <end position="72"/>
    </location>
</feature>
<accession>A0AAV0VCR5</accession>
<name>A0AAV0VCR5_9STRA</name>
<dbReference type="AlphaFoldDB" id="A0AAV0VCR5"/>
<organism evidence="2 3">
    <name type="scientific">Peronospora destructor</name>
    <dbReference type="NCBI Taxonomy" id="86335"/>
    <lineage>
        <taxon>Eukaryota</taxon>
        <taxon>Sar</taxon>
        <taxon>Stramenopiles</taxon>
        <taxon>Oomycota</taxon>
        <taxon>Peronosporomycetes</taxon>
        <taxon>Peronosporales</taxon>
        <taxon>Peronosporaceae</taxon>
        <taxon>Peronospora</taxon>
    </lineage>
</organism>
<gene>
    <name evidence="2" type="ORF">PDE001_LOCUS11324</name>
</gene>
<keyword evidence="3" id="KW-1185">Reference proteome</keyword>
<feature type="compositionally biased region" description="Basic and acidic residues" evidence="1">
    <location>
        <begin position="27"/>
        <end position="43"/>
    </location>
</feature>
<evidence type="ECO:0000256" key="1">
    <source>
        <dbReference type="SAM" id="MobiDB-lite"/>
    </source>
</evidence>
<sequence length="91" mass="10483">MVPEWAGNDSATRLRKAKGSKPRCKRKLSEGTLEKQRLEDETRLQASQFLAPPKTKAGKRKQKRDRQRLRTKVNEKRDNITAFGWGSSCIK</sequence>
<proteinExistence type="predicted"/>